<evidence type="ECO:0000256" key="2">
    <source>
        <dbReference type="ARBA" id="ARBA00022613"/>
    </source>
</evidence>
<dbReference type="PANTHER" id="PTHR11732">
    <property type="entry name" value="ALDO/KETO REDUCTASE"/>
    <property type="match status" value="1"/>
</dbReference>
<evidence type="ECO:0000256" key="6">
    <source>
        <dbReference type="PIRSR" id="PIRSR000097-3"/>
    </source>
</evidence>
<dbReference type="InterPro" id="IPR036812">
    <property type="entry name" value="NAD(P)_OxRdtase_dom_sf"/>
</dbReference>
<dbReference type="CDD" id="cd19108">
    <property type="entry name" value="AKR_AKR1C1-35"/>
    <property type="match status" value="1"/>
</dbReference>
<evidence type="ECO:0000259" key="7">
    <source>
        <dbReference type="Pfam" id="PF00248"/>
    </source>
</evidence>
<dbReference type="GO" id="GO:0016491">
    <property type="term" value="F:oxidoreductase activity"/>
    <property type="evidence" value="ECO:0007669"/>
    <property type="project" value="InterPro"/>
</dbReference>
<feature type="domain" description="NADP-dependent oxidoreductase" evidence="7">
    <location>
        <begin position="20"/>
        <end position="301"/>
    </location>
</feature>
<evidence type="ECO:0000256" key="1">
    <source>
        <dbReference type="ARBA" id="ARBA00007905"/>
    </source>
</evidence>
<dbReference type="Gene3D" id="3.20.20.100">
    <property type="entry name" value="NADP-dependent oxidoreductase domain"/>
    <property type="match status" value="1"/>
</dbReference>
<dbReference type="PROSITE" id="PS00063">
    <property type="entry name" value="ALDOKETO_REDUCTASE_3"/>
    <property type="match status" value="1"/>
</dbReference>
<dbReference type="PRINTS" id="PR00069">
    <property type="entry name" value="ALDKETRDTASE"/>
</dbReference>
<protein>
    <recommendedName>
        <fullName evidence="3">Rho crystallin</fullName>
    </recommendedName>
</protein>
<evidence type="ECO:0000256" key="4">
    <source>
        <dbReference type="PIRSR" id="PIRSR000097-1"/>
    </source>
</evidence>
<dbReference type="GO" id="GO:0005212">
    <property type="term" value="F:structural constituent of eye lens"/>
    <property type="evidence" value="ECO:0007669"/>
    <property type="project" value="UniProtKB-KW"/>
</dbReference>
<feature type="active site" description="Proton donor" evidence="4">
    <location>
        <position position="56"/>
    </location>
</feature>
<feature type="binding site" evidence="5">
    <location>
        <position position="118"/>
    </location>
    <ligand>
        <name>substrate</name>
    </ligand>
</feature>
<reference evidence="8" key="2">
    <citation type="submission" date="2011-06" db="UniProtKB">
        <authorList>
            <consortium name="Ensembl"/>
        </authorList>
    </citation>
    <scope>IDENTIFICATION</scope>
</reference>
<evidence type="ECO:0000256" key="3">
    <source>
        <dbReference type="ARBA" id="ARBA00071797"/>
    </source>
</evidence>
<dbReference type="Ensembl" id="ENSXETT00000025278">
    <property type="protein sequence ID" value="ENSXETP00000025278"/>
    <property type="gene ID" value="ENSXETG00000049306"/>
</dbReference>
<dbReference type="SUPFAM" id="SSF51430">
    <property type="entry name" value="NAD(P)-linked oxidoreductase"/>
    <property type="match status" value="1"/>
</dbReference>
<sequence length="324" mass="36908">MALHKDSYVELNDGHKMPVIGFGTYAPPKFPKSLAEEGTKVAIDVGYRHIDCAFLYGNEEEVGRAIRAKIADGTVKREDVFYTGKLWSTFHTPERVRPALEKSLNDLQLDYMDLFIIHIPVELKPGDDPLPLDENGKFIYHNTDIRDTWKALEKCKDAGLVRSIGVSNFNHKQLELILNMPGLKYKPVCNQVECHVYLNQSKLLEFCKSKDIVLVAFGVLGSSRDESWIDPNLPVLLEDPVLNAIAKKHNCTPAQVAMRYLLQRGVIVLVKSFTPARIQQNFQIFDFQLNAEEMKTLDGVNKNLRYLDLKQLADHPKYPFADDY</sequence>
<dbReference type="InterPro" id="IPR023210">
    <property type="entry name" value="NADP_OxRdtase_dom"/>
</dbReference>
<dbReference type="InterPro" id="IPR018170">
    <property type="entry name" value="Aldo/ket_reductase_CS"/>
</dbReference>
<dbReference type="PROSITE" id="PS00798">
    <property type="entry name" value="ALDOKETO_REDUCTASE_1"/>
    <property type="match status" value="1"/>
</dbReference>
<gene>
    <name evidence="8" type="primary">akr1c3</name>
</gene>
<dbReference type="eggNOG" id="KOG1577">
    <property type="taxonomic scope" value="Eukaryota"/>
</dbReference>
<accession>F7EH85</accession>
<dbReference type="FunFam" id="3.20.20.100:FF:000003">
    <property type="entry name" value="Aldo-keto reductase family 1 member C3"/>
    <property type="match status" value="1"/>
</dbReference>
<dbReference type="HOGENOM" id="CLU_023205_0_0_1"/>
<evidence type="ECO:0000256" key="5">
    <source>
        <dbReference type="PIRSR" id="PIRSR000097-2"/>
    </source>
</evidence>
<dbReference type="GeneTree" id="ENSGT00940000153677"/>
<organism evidence="8">
    <name type="scientific">Xenopus tropicalis</name>
    <name type="common">Western clawed frog</name>
    <name type="synonym">Silurana tropicalis</name>
    <dbReference type="NCBI Taxonomy" id="8364"/>
    <lineage>
        <taxon>Eukaryota</taxon>
        <taxon>Metazoa</taxon>
        <taxon>Chordata</taxon>
        <taxon>Craniata</taxon>
        <taxon>Vertebrata</taxon>
        <taxon>Euteleostomi</taxon>
        <taxon>Amphibia</taxon>
        <taxon>Batrachia</taxon>
        <taxon>Anura</taxon>
        <taxon>Pipoidea</taxon>
        <taxon>Pipidae</taxon>
        <taxon>Xenopodinae</taxon>
        <taxon>Xenopus</taxon>
        <taxon>Silurana</taxon>
    </lineage>
</organism>
<reference evidence="8" key="1">
    <citation type="journal article" date="2010" name="Science">
        <title>The genome of the Western clawed frog Xenopus tropicalis.</title>
        <authorList>
            <person name="Hellsten U."/>
            <person name="Harland R.M."/>
            <person name="Gilchrist M.J."/>
            <person name="Hendrix D."/>
            <person name="Jurka J."/>
            <person name="Kapitonov V."/>
            <person name="Ovcharenko I."/>
            <person name="Putnam N.H."/>
            <person name="Shu S."/>
            <person name="Taher L."/>
            <person name="Blitz I.L."/>
            <person name="Blumberg B."/>
            <person name="Dichmann D.S."/>
            <person name="Dubchak I."/>
            <person name="Amaya E."/>
            <person name="Detter J.C."/>
            <person name="Fletcher R."/>
            <person name="Gerhard D.S."/>
            <person name="Goodstein D."/>
            <person name="Graves T."/>
            <person name="Grigoriev I.V."/>
            <person name="Grimwood J."/>
            <person name="Kawashima T."/>
            <person name="Lindquist E."/>
            <person name="Lucas S.M."/>
            <person name="Mead P.E."/>
            <person name="Mitros T."/>
            <person name="Ogino H."/>
            <person name="Ohta Y."/>
            <person name="Poliakov A.V."/>
            <person name="Pollet N."/>
            <person name="Robert J."/>
            <person name="Salamov A."/>
            <person name="Sater A.K."/>
            <person name="Schmutz J."/>
            <person name="Terry A."/>
            <person name="Vize P.D."/>
            <person name="Warren W.C."/>
            <person name="Wells D."/>
            <person name="Wills A."/>
            <person name="Wilson R.K."/>
            <person name="Zimmerman L.B."/>
            <person name="Zorn A.M."/>
            <person name="Grainger R."/>
            <person name="Grammer T."/>
            <person name="Khokha M.K."/>
            <person name="Richardson P.M."/>
            <person name="Rokhsar D.S."/>
        </authorList>
    </citation>
    <scope>NUCLEOTIDE SEQUENCE [LARGE SCALE GENOMIC DNA]</scope>
    <source>
        <strain evidence="8">Nigerian</strain>
    </source>
</reference>
<dbReference type="AlphaFoldDB" id="F7EH85"/>
<dbReference type="InterPro" id="IPR020471">
    <property type="entry name" value="AKR"/>
</dbReference>
<evidence type="ECO:0000313" key="8">
    <source>
        <dbReference type="Ensembl" id="ENSXETP00000025278"/>
    </source>
</evidence>
<proteinExistence type="inferred from homology"/>
<comment type="similarity">
    <text evidence="1">Belongs to the aldo/keto reductase family.</text>
</comment>
<keyword evidence="2" id="KW-0273">Eye lens protein</keyword>
<feature type="site" description="Lowers pKa of active site Tyr" evidence="6">
    <location>
        <position position="85"/>
    </location>
</feature>
<dbReference type="PROSITE" id="PS00062">
    <property type="entry name" value="ALDOKETO_REDUCTASE_2"/>
    <property type="match status" value="1"/>
</dbReference>
<dbReference type="Pfam" id="PF00248">
    <property type="entry name" value="Aldo_ket_red"/>
    <property type="match status" value="1"/>
</dbReference>
<dbReference type="InterPro" id="IPR044482">
    <property type="entry name" value="AKR1C"/>
</dbReference>
<name>F7EH85_XENTR</name>
<dbReference type="PIRSF" id="PIRSF000097">
    <property type="entry name" value="AKR"/>
    <property type="match status" value="1"/>
</dbReference>